<accession>A0ACC3YT75</accession>
<gene>
    <name evidence="1" type="ORF">CTRU02_211470</name>
</gene>
<name>A0ACC3YT75_COLTU</name>
<dbReference type="EMBL" id="VUJX02000007">
    <property type="protein sequence ID" value="KAL0934671.1"/>
    <property type="molecule type" value="Genomic_DNA"/>
</dbReference>
<protein>
    <submittedName>
        <fullName evidence="1">Ankyrin unc44</fullName>
    </submittedName>
</protein>
<reference evidence="1 2" key="1">
    <citation type="journal article" date="2020" name="Phytopathology">
        <title>Genome Sequence Resources of Colletotrichum truncatum, C. plurivorum, C. musicola, and C. sojae: Four Species Pathogenic to Soybean (Glycine max).</title>
        <authorList>
            <person name="Rogerio F."/>
            <person name="Boufleur T.R."/>
            <person name="Ciampi-Guillardi M."/>
            <person name="Sukno S.A."/>
            <person name="Thon M.R."/>
            <person name="Massola Junior N.S."/>
            <person name="Baroncelli R."/>
        </authorList>
    </citation>
    <scope>NUCLEOTIDE SEQUENCE [LARGE SCALE GENOMIC DNA]</scope>
    <source>
        <strain evidence="1 2">CMES1059</strain>
    </source>
</reference>
<evidence type="ECO:0000313" key="2">
    <source>
        <dbReference type="Proteomes" id="UP000805649"/>
    </source>
</evidence>
<keyword evidence="2" id="KW-1185">Reference proteome</keyword>
<comment type="caution">
    <text evidence="1">The sequence shown here is derived from an EMBL/GenBank/DDBJ whole genome shotgun (WGS) entry which is preliminary data.</text>
</comment>
<proteinExistence type="predicted"/>
<dbReference type="Proteomes" id="UP000805649">
    <property type="component" value="Unassembled WGS sequence"/>
</dbReference>
<evidence type="ECO:0000313" key="1">
    <source>
        <dbReference type="EMBL" id="KAL0934671.1"/>
    </source>
</evidence>
<sequence>MSPIPGLPFEIVLEIIDNIYHIPTLNAVSRTCWDLHNASIALLYNRALTMDDEEVQSTTNIHTNYDVEEFIRDYGVEPYTSPIVLWAAAVDAAYGLPVLQRVLALRPMHLWATFHIPGNTCESHWPWISVVEGNVSHGRTTALHVAAASGNFACVDWLLEDYRTRGILGIEVTATYACICPSRHLQVLQQRHGLREAEDCPDATPLHLALAHGHIDVAKLLILQGANWSTFIEGCHGVTGLMIMVANGQLSILEWLIDNNLLRDQDVKFEDNLGLTAPDYLVACMDENTTALITHLLSDRKITTIPKRDSTFHLACEYQSHWELVGERSTNQELATIDNFPG</sequence>
<organism evidence="1 2">
    <name type="scientific">Colletotrichum truncatum</name>
    <name type="common">Anthracnose fungus</name>
    <name type="synonym">Colletotrichum capsici</name>
    <dbReference type="NCBI Taxonomy" id="5467"/>
    <lineage>
        <taxon>Eukaryota</taxon>
        <taxon>Fungi</taxon>
        <taxon>Dikarya</taxon>
        <taxon>Ascomycota</taxon>
        <taxon>Pezizomycotina</taxon>
        <taxon>Sordariomycetes</taxon>
        <taxon>Hypocreomycetidae</taxon>
        <taxon>Glomerellales</taxon>
        <taxon>Glomerellaceae</taxon>
        <taxon>Colletotrichum</taxon>
        <taxon>Colletotrichum truncatum species complex</taxon>
    </lineage>
</organism>